<dbReference type="CDD" id="cd01949">
    <property type="entry name" value="GGDEF"/>
    <property type="match status" value="1"/>
</dbReference>
<dbReference type="HOGENOM" id="CLU_000445_70_20_4"/>
<dbReference type="InterPro" id="IPR043128">
    <property type="entry name" value="Rev_trsase/Diguanyl_cyclase"/>
</dbReference>
<name>C3X646_9BURK</name>
<dbReference type="InterPro" id="IPR001633">
    <property type="entry name" value="EAL_dom"/>
</dbReference>
<dbReference type="NCBIfam" id="TIGR00254">
    <property type="entry name" value="GGDEF"/>
    <property type="match status" value="1"/>
</dbReference>
<keyword evidence="5" id="KW-1185">Reference proteome</keyword>
<comment type="caution">
    <text evidence="4">The sequence shown here is derived from an EMBL/GenBank/DDBJ whole genome shotgun (WGS) entry which is preliminary data.</text>
</comment>
<dbReference type="PROSITE" id="PS50883">
    <property type="entry name" value="EAL"/>
    <property type="match status" value="1"/>
</dbReference>
<evidence type="ECO:0000259" key="3">
    <source>
        <dbReference type="PROSITE" id="PS50887"/>
    </source>
</evidence>
<dbReference type="Gene3D" id="3.30.450.40">
    <property type="match status" value="1"/>
</dbReference>
<dbReference type="Gene3D" id="3.20.20.450">
    <property type="entry name" value="EAL domain"/>
    <property type="match status" value="1"/>
</dbReference>
<dbReference type="PANTHER" id="PTHR33121:SF71">
    <property type="entry name" value="OXYGEN SENSOR PROTEIN DOSP"/>
    <property type="match status" value="1"/>
</dbReference>
<dbReference type="Pfam" id="PF01590">
    <property type="entry name" value="GAF"/>
    <property type="match status" value="1"/>
</dbReference>
<dbReference type="Pfam" id="PF00990">
    <property type="entry name" value="GGDEF"/>
    <property type="match status" value="1"/>
</dbReference>
<dbReference type="EMBL" id="ACDP02000002">
    <property type="protein sequence ID" value="EEO28682.1"/>
    <property type="molecule type" value="Genomic_DNA"/>
</dbReference>
<dbReference type="Pfam" id="PF00563">
    <property type="entry name" value="EAL"/>
    <property type="match status" value="1"/>
</dbReference>
<proteinExistence type="predicted"/>
<dbReference type="SMART" id="SM00267">
    <property type="entry name" value="GGDEF"/>
    <property type="match status" value="1"/>
</dbReference>
<evidence type="ECO:0000259" key="2">
    <source>
        <dbReference type="PROSITE" id="PS50883"/>
    </source>
</evidence>
<dbReference type="InterPro" id="IPR003018">
    <property type="entry name" value="GAF"/>
</dbReference>
<dbReference type="InterPro" id="IPR035919">
    <property type="entry name" value="EAL_sf"/>
</dbReference>
<dbReference type="eggNOG" id="COG2200">
    <property type="taxonomic scope" value="Bacteria"/>
</dbReference>
<dbReference type="CDD" id="cd01948">
    <property type="entry name" value="EAL"/>
    <property type="match status" value="1"/>
</dbReference>
<dbReference type="SMART" id="SM00052">
    <property type="entry name" value="EAL"/>
    <property type="match status" value="1"/>
</dbReference>
<dbReference type="InterPro" id="IPR029016">
    <property type="entry name" value="GAF-like_dom_sf"/>
</dbReference>
<dbReference type="SUPFAM" id="SSF55781">
    <property type="entry name" value="GAF domain-like"/>
    <property type="match status" value="1"/>
</dbReference>
<dbReference type="PANTHER" id="PTHR33121">
    <property type="entry name" value="CYCLIC DI-GMP PHOSPHODIESTERASE PDEF"/>
    <property type="match status" value="1"/>
</dbReference>
<protein>
    <submittedName>
        <fullName evidence="4">Diguanylate cyclase (GGDEF) domain-containing protein</fullName>
    </submittedName>
</protein>
<evidence type="ECO:0000313" key="4">
    <source>
        <dbReference type="EMBL" id="EEO28682.1"/>
    </source>
</evidence>
<dbReference type="GO" id="GO:0071111">
    <property type="term" value="F:cyclic-guanylate-specific phosphodiesterase activity"/>
    <property type="evidence" value="ECO:0007669"/>
    <property type="project" value="InterPro"/>
</dbReference>
<evidence type="ECO:0000259" key="1">
    <source>
        <dbReference type="PROSITE" id="PS50112"/>
    </source>
</evidence>
<dbReference type="PROSITE" id="PS50887">
    <property type="entry name" value="GGDEF"/>
    <property type="match status" value="1"/>
</dbReference>
<dbReference type="Gene3D" id="3.30.70.270">
    <property type="match status" value="1"/>
</dbReference>
<evidence type="ECO:0000313" key="5">
    <source>
        <dbReference type="Proteomes" id="UP000003973"/>
    </source>
</evidence>
<dbReference type="InterPro" id="IPR050706">
    <property type="entry name" value="Cyclic-di-GMP_PDE-like"/>
</dbReference>
<feature type="domain" description="EAL" evidence="2">
    <location>
        <begin position="446"/>
        <end position="701"/>
    </location>
</feature>
<dbReference type="InterPro" id="IPR029787">
    <property type="entry name" value="Nucleotide_cyclase"/>
</dbReference>
<dbReference type="InterPro" id="IPR000160">
    <property type="entry name" value="GGDEF_dom"/>
</dbReference>
<dbReference type="InterPro" id="IPR000014">
    <property type="entry name" value="PAS"/>
</dbReference>
<dbReference type="SUPFAM" id="SSF141868">
    <property type="entry name" value="EAL domain-like"/>
    <property type="match status" value="1"/>
</dbReference>
<organism evidence="4 5">
    <name type="scientific">Oxalobacter paraformigenes</name>
    <dbReference type="NCBI Taxonomy" id="556268"/>
    <lineage>
        <taxon>Bacteria</taxon>
        <taxon>Pseudomonadati</taxon>
        <taxon>Pseudomonadota</taxon>
        <taxon>Betaproteobacteria</taxon>
        <taxon>Burkholderiales</taxon>
        <taxon>Oxalobacteraceae</taxon>
        <taxon>Oxalobacter</taxon>
    </lineage>
</organism>
<sequence>MFNEQIVQKIMDEIEDLIYVADVETYELLYINKKGSRLFGIEDFKQGKCYKLLQNRNEPCTFCTNARLKEDSFYTWEYLNPLVNRYYLLKDKLISWNGRHARLEICADITNKEIASKNIERKLQIEEILLQCIRDLSTEPDIDVAINRLLQTIGIFHKADRAYIFECDYNNAIINNTYEWCNGEVKPQLENLQNVPMEIIEHWLRQFRLKGYFAISSLDMLGEAGDPEYEVLAAQNIESLMAAPLMDEGKIIGFLGIDNPRAYTSDFSLLNSITYFIQTDVKKRKILQQLEYLSYTDALTGLGNRNKYIRFLRGMEEESPKSVGIVFLDINGLKEANDKYGHVYGDRLIAKTAEILNMVFENHVFRIGGDEFIAFGVNIGKDQFDGRIAKLHRLVDGAKDCNVSFGATWKSDDFNISELISYADKLMYINKQSYYSSTRQSNLSYRADITVKLIASLKAGDYLIHLQPKVNLKTMELSGAEALIRRQDATGKLVMPSRFIPLFEAENIIRHIDFFTLEKVCQVLSDWRDRGYRLVPVSVNLSRITLMEDDIVEKLIAVCRKYAVPHHLIDVEVTESISEMTTETLISLAKAIRNAGFSLSLDDFGSQYSDFAILTLIDFDLIKIDKRLVDEIESNEKSRILLKHSINICNEMHDVSSLAEGVETEKQHRLLKQFRCDYGQGYFYSRPIDVESFEKKYMRGTGNSG</sequence>
<dbReference type="SUPFAM" id="SSF55073">
    <property type="entry name" value="Nucleotide cyclase"/>
    <property type="match status" value="1"/>
</dbReference>
<accession>C3X646</accession>
<reference evidence="4" key="1">
    <citation type="submission" date="2011-10" db="EMBL/GenBank/DDBJ databases">
        <title>The Genome Sequence of Oxalobacter formigenes HOxBLS.</title>
        <authorList>
            <consortium name="The Broad Institute Genome Sequencing Platform"/>
            <person name="Earl A."/>
            <person name="Ward D."/>
            <person name="Feldgarden M."/>
            <person name="Gevers D."/>
            <person name="Allison M.J."/>
            <person name="Humphrey S."/>
            <person name="Young S.K."/>
            <person name="Zeng Q."/>
            <person name="Gargeya S."/>
            <person name="Fitzgerald M."/>
            <person name="Haas B."/>
            <person name="Abouelleil A."/>
            <person name="Alvarado L."/>
            <person name="Arachchi H.M."/>
            <person name="Berlin A."/>
            <person name="Brown A."/>
            <person name="Chapman S.B."/>
            <person name="Chen Z."/>
            <person name="Dunbar C."/>
            <person name="Freedman E."/>
            <person name="Gearin G."/>
            <person name="Goldberg J."/>
            <person name="Griggs A."/>
            <person name="Gujja S."/>
            <person name="Heiman D."/>
            <person name="Howarth C."/>
            <person name="Larson L."/>
            <person name="Lui A."/>
            <person name="MacDonald P.J.P."/>
            <person name="Montmayeur A."/>
            <person name="Murphy C."/>
            <person name="Neiman D."/>
            <person name="Pearson M."/>
            <person name="Priest M."/>
            <person name="Roberts A."/>
            <person name="Saif S."/>
            <person name="Shea T."/>
            <person name="Shenoy N."/>
            <person name="Sisk P."/>
            <person name="Stolte C."/>
            <person name="Sykes S."/>
            <person name="Wortman J."/>
            <person name="Nusbaum C."/>
            <person name="Birren B."/>
        </authorList>
    </citation>
    <scope>NUCLEOTIDE SEQUENCE [LARGE SCALE GENOMIC DNA]</scope>
    <source>
        <strain evidence="4">HOxBLS</strain>
    </source>
</reference>
<dbReference type="eggNOG" id="COG2203">
    <property type="taxonomic scope" value="Bacteria"/>
</dbReference>
<dbReference type="PROSITE" id="PS50112">
    <property type="entry name" value="PAS"/>
    <property type="match status" value="1"/>
</dbReference>
<gene>
    <name evidence="4" type="ORF">OFAG_01835</name>
</gene>
<dbReference type="AlphaFoldDB" id="C3X646"/>
<dbReference type="Proteomes" id="UP000003973">
    <property type="component" value="Unassembled WGS sequence"/>
</dbReference>
<feature type="domain" description="PAS" evidence="1">
    <location>
        <begin position="3"/>
        <end position="42"/>
    </location>
</feature>
<feature type="domain" description="GGDEF" evidence="3">
    <location>
        <begin position="321"/>
        <end position="447"/>
    </location>
</feature>